<feature type="transmembrane region" description="Helical" evidence="1">
    <location>
        <begin position="54"/>
        <end position="72"/>
    </location>
</feature>
<gene>
    <name evidence="2" type="ORF">Mal52_59420</name>
</gene>
<keyword evidence="1" id="KW-1133">Transmembrane helix</keyword>
<dbReference type="EMBL" id="CP036276">
    <property type="protein sequence ID" value="QDU47411.1"/>
    <property type="molecule type" value="Genomic_DNA"/>
</dbReference>
<keyword evidence="1" id="KW-0472">Membrane</keyword>
<dbReference type="AlphaFoldDB" id="A0A517ZY57"/>
<proteinExistence type="predicted"/>
<evidence type="ECO:0000313" key="2">
    <source>
        <dbReference type="EMBL" id="QDU47411.1"/>
    </source>
</evidence>
<dbReference type="Proteomes" id="UP000319383">
    <property type="component" value="Chromosome"/>
</dbReference>
<evidence type="ECO:0000313" key="3">
    <source>
        <dbReference type="Proteomes" id="UP000319383"/>
    </source>
</evidence>
<dbReference type="KEGG" id="sdyn:Mal52_59420"/>
<sequence>MGIPILIAGGGLITLGLILIRHHGVVWIRQQSEPNISDKDLEFFRRQHRRRIQTSGILTLIGLVMLVGDIVVANRKDLLTFVIWLTLLLLLVIWVLLLAMGDWWAIRTHTQSALAEVQVQQLALERKAEHLRKEFRGEENGHSDSTG</sequence>
<feature type="transmembrane region" description="Helical" evidence="1">
    <location>
        <begin position="6"/>
        <end position="28"/>
    </location>
</feature>
<keyword evidence="3" id="KW-1185">Reference proteome</keyword>
<feature type="transmembrane region" description="Helical" evidence="1">
    <location>
        <begin position="78"/>
        <end position="99"/>
    </location>
</feature>
<reference evidence="2 3" key="1">
    <citation type="submission" date="2019-02" db="EMBL/GenBank/DDBJ databases">
        <title>Deep-cultivation of Planctomycetes and their phenomic and genomic characterization uncovers novel biology.</title>
        <authorList>
            <person name="Wiegand S."/>
            <person name="Jogler M."/>
            <person name="Boedeker C."/>
            <person name="Pinto D."/>
            <person name="Vollmers J."/>
            <person name="Rivas-Marin E."/>
            <person name="Kohn T."/>
            <person name="Peeters S.H."/>
            <person name="Heuer A."/>
            <person name="Rast P."/>
            <person name="Oberbeckmann S."/>
            <person name="Bunk B."/>
            <person name="Jeske O."/>
            <person name="Meyerdierks A."/>
            <person name="Storesund J.E."/>
            <person name="Kallscheuer N."/>
            <person name="Luecker S."/>
            <person name="Lage O.M."/>
            <person name="Pohl T."/>
            <person name="Merkel B.J."/>
            <person name="Hornburger P."/>
            <person name="Mueller R.-W."/>
            <person name="Bruemmer F."/>
            <person name="Labrenz M."/>
            <person name="Spormann A.M."/>
            <person name="Op den Camp H."/>
            <person name="Overmann J."/>
            <person name="Amann R."/>
            <person name="Jetten M.S.M."/>
            <person name="Mascher T."/>
            <person name="Medema M.H."/>
            <person name="Devos D.P."/>
            <person name="Kaster A.-K."/>
            <person name="Ovreas L."/>
            <person name="Rohde M."/>
            <person name="Galperin M.Y."/>
            <person name="Jogler C."/>
        </authorList>
    </citation>
    <scope>NUCLEOTIDE SEQUENCE [LARGE SCALE GENOMIC DNA]</scope>
    <source>
        <strain evidence="2 3">Mal52</strain>
    </source>
</reference>
<dbReference type="RefSeq" id="WP_145380235.1">
    <property type="nucleotide sequence ID" value="NZ_CP036276.1"/>
</dbReference>
<accession>A0A517ZY57</accession>
<keyword evidence="1" id="KW-0812">Transmembrane</keyword>
<organism evidence="2 3">
    <name type="scientific">Symmachiella dynata</name>
    <dbReference type="NCBI Taxonomy" id="2527995"/>
    <lineage>
        <taxon>Bacteria</taxon>
        <taxon>Pseudomonadati</taxon>
        <taxon>Planctomycetota</taxon>
        <taxon>Planctomycetia</taxon>
        <taxon>Planctomycetales</taxon>
        <taxon>Planctomycetaceae</taxon>
        <taxon>Symmachiella</taxon>
    </lineage>
</organism>
<name>A0A517ZY57_9PLAN</name>
<evidence type="ECO:0000256" key="1">
    <source>
        <dbReference type="SAM" id="Phobius"/>
    </source>
</evidence>
<protein>
    <submittedName>
        <fullName evidence="2">Uncharacterized protein</fullName>
    </submittedName>
</protein>